<evidence type="ECO:0000256" key="1">
    <source>
        <dbReference type="SAM" id="SignalP"/>
    </source>
</evidence>
<dbReference type="PANTHER" id="PTHR33336:SF15">
    <property type="entry name" value="ABM DOMAIN-CONTAINING PROTEIN"/>
    <property type="match status" value="1"/>
</dbReference>
<accession>A0A3L7ZQJ9</accession>
<dbReference type="PROSITE" id="PS51257">
    <property type="entry name" value="PROKAR_LIPOPROTEIN"/>
    <property type="match status" value="1"/>
</dbReference>
<keyword evidence="3" id="KW-0560">Oxidoreductase</keyword>
<dbReference type="Gene3D" id="3.30.70.100">
    <property type="match status" value="1"/>
</dbReference>
<comment type="caution">
    <text evidence="3">The sequence shown here is derived from an EMBL/GenBank/DDBJ whole genome shotgun (WGS) entry which is preliminary data.</text>
</comment>
<keyword evidence="1" id="KW-0732">Signal</keyword>
<dbReference type="SUPFAM" id="SSF54909">
    <property type="entry name" value="Dimeric alpha+beta barrel"/>
    <property type="match status" value="1"/>
</dbReference>
<dbReference type="PANTHER" id="PTHR33336">
    <property type="entry name" value="QUINOL MONOOXYGENASE YGIN-RELATED"/>
    <property type="match status" value="1"/>
</dbReference>
<reference evidence="3 4" key="1">
    <citation type="submission" date="2018-09" db="EMBL/GenBank/DDBJ databases">
        <title>Murine metabolic-syndrome-specific gut microbial biobank.</title>
        <authorList>
            <person name="Liu C."/>
        </authorList>
    </citation>
    <scope>NUCLEOTIDE SEQUENCE [LARGE SCALE GENOMIC DNA]</scope>
    <source>
        <strain evidence="3 4">8-P5</strain>
    </source>
</reference>
<dbReference type="Pfam" id="PF03992">
    <property type="entry name" value="ABM"/>
    <property type="match status" value="1"/>
</dbReference>
<dbReference type="InterPro" id="IPR007138">
    <property type="entry name" value="ABM_dom"/>
</dbReference>
<gene>
    <name evidence="3" type="ORF">D7V78_07195</name>
</gene>
<dbReference type="OrthoDB" id="9806189at2"/>
<evidence type="ECO:0000313" key="3">
    <source>
        <dbReference type="EMBL" id="RLT74009.1"/>
    </source>
</evidence>
<proteinExistence type="predicted"/>
<sequence length="140" mass="15631">MKKVFISMVCVLIALSGCTHGGSNKEATADSCANGKESMEVVLNIKRKVKPECVSALKESFLKCKESTLLEPGCIDYGMYQSLTDSTEFFIAETWKNDRELQKHGETAHLKQHLNEIKDMGDPSYKGSFRKIYVCPSVND</sequence>
<dbReference type="InterPro" id="IPR011008">
    <property type="entry name" value="Dimeric_a/b-barrel"/>
</dbReference>
<keyword evidence="3" id="KW-0503">Monooxygenase</keyword>
<name>A0A3L7ZQJ9_PARDI</name>
<feature type="chain" id="PRO_5017955705" evidence="1">
    <location>
        <begin position="22"/>
        <end position="140"/>
    </location>
</feature>
<dbReference type="AlphaFoldDB" id="A0A3L7ZQJ9"/>
<evidence type="ECO:0000259" key="2">
    <source>
        <dbReference type="PROSITE" id="PS51725"/>
    </source>
</evidence>
<dbReference type="InterPro" id="IPR050744">
    <property type="entry name" value="AI-2_Isomerase_LsrG"/>
</dbReference>
<dbReference type="Proteomes" id="UP000278164">
    <property type="component" value="Unassembled WGS sequence"/>
</dbReference>
<dbReference type="GO" id="GO:0004497">
    <property type="term" value="F:monooxygenase activity"/>
    <property type="evidence" value="ECO:0007669"/>
    <property type="project" value="UniProtKB-KW"/>
</dbReference>
<feature type="signal peptide" evidence="1">
    <location>
        <begin position="1"/>
        <end position="21"/>
    </location>
</feature>
<dbReference type="RefSeq" id="WP_121735632.1">
    <property type="nucleotide sequence ID" value="NZ_QXXG01000009.1"/>
</dbReference>
<organism evidence="3 4">
    <name type="scientific">Parabacteroides distasonis</name>
    <dbReference type="NCBI Taxonomy" id="823"/>
    <lineage>
        <taxon>Bacteria</taxon>
        <taxon>Pseudomonadati</taxon>
        <taxon>Bacteroidota</taxon>
        <taxon>Bacteroidia</taxon>
        <taxon>Bacteroidales</taxon>
        <taxon>Tannerellaceae</taxon>
        <taxon>Parabacteroides</taxon>
    </lineage>
</organism>
<evidence type="ECO:0000313" key="4">
    <source>
        <dbReference type="Proteomes" id="UP000278164"/>
    </source>
</evidence>
<protein>
    <submittedName>
        <fullName evidence="3">Antibiotic biosynthesis monooxygenase</fullName>
    </submittedName>
</protein>
<dbReference type="EMBL" id="RAYI01000011">
    <property type="protein sequence ID" value="RLT74009.1"/>
    <property type="molecule type" value="Genomic_DNA"/>
</dbReference>
<feature type="domain" description="ABM" evidence="2">
    <location>
        <begin position="41"/>
        <end position="129"/>
    </location>
</feature>
<dbReference type="PROSITE" id="PS51725">
    <property type="entry name" value="ABM"/>
    <property type="match status" value="1"/>
</dbReference>